<gene>
    <name evidence="1" type="ORF">AC578_7325</name>
</gene>
<evidence type="ECO:0000313" key="2">
    <source>
        <dbReference type="Proteomes" id="UP000070133"/>
    </source>
</evidence>
<keyword evidence="2" id="KW-1185">Reference proteome</keyword>
<sequence>MMKTAKAVVEQFATSTPYNTMLDENQNYVWDRQGLTKRSLVEKDAICATPCGQQLKEAQKGCLRRREGGRTFRARCKILAWCTRQNRPRLLYGHSLQRRIL</sequence>
<proteinExistence type="predicted"/>
<dbReference type="AlphaFoldDB" id="A0A139HWN5"/>
<name>A0A139HWN5_9PEZI</name>
<organism evidence="1 2">
    <name type="scientific">Pseudocercospora eumusae</name>
    <dbReference type="NCBI Taxonomy" id="321146"/>
    <lineage>
        <taxon>Eukaryota</taxon>
        <taxon>Fungi</taxon>
        <taxon>Dikarya</taxon>
        <taxon>Ascomycota</taxon>
        <taxon>Pezizomycotina</taxon>
        <taxon>Dothideomycetes</taxon>
        <taxon>Dothideomycetidae</taxon>
        <taxon>Mycosphaerellales</taxon>
        <taxon>Mycosphaerellaceae</taxon>
        <taxon>Pseudocercospora</taxon>
    </lineage>
</organism>
<dbReference type="EMBL" id="LFZN01000004">
    <property type="protein sequence ID" value="KXT06772.1"/>
    <property type="molecule type" value="Genomic_DNA"/>
</dbReference>
<evidence type="ECO:0000313" key="1">
    <source>
        <dbReference type="EMBL" id="KXT06772.1"/>
    </source>
</evidence>
<dbReference type="Proteomes" id="UP000070133">
    <property type="component" value="Unassembled WGS sequence"/>
</dbReference>
<reference evidence="1 2" key="1">
    <citation type="submission" date="2015-07" db="EMBL/GenBank/DDBJ databases">
        <title>Comparative genomics of the Sigatoka disease complex on banana suggests a link between parallel evolutionary changes in Pseudocercospora fijiensis and Pseudocercospora eumusae and increased virulence on the banana host.</title>
        <authorList>
            <person name="Chang T.-C."/>
            <person name="Salvucci A."/>
            <person name="Crous P.W."/>
            <person name="Stergiopoulos I."/>
        </authorList>
    </citation>
    <scope>NUCLEOTIDE SEQUENCE [LARGE SCALE GENOMIC DNA]</scope>
    <source>
        <strain evidence="1 2">CBS 114824</strain>
    </source>
</reference>
<accession>A0A139HWN5</accession>
<protein>
    <submittedName>
        <fullName evidence="1">Uncharacterized protein</fullName>
    </submittedName>
</protein>
<comment type="caution">
    <text evidence="1">The sequence shown here is derived from an EMBL/GenBank/DDBJ whole genome shotgun (WGS) entry which is preliminary data.</text>
</comment>